<comment type="caution">
    <text evidence="1">The sequence shown here is derived from an EMBL/GenBank/DDBJ whole genome shotgun (WGS) entry which is preliminary data.</text>
</comment>
<keyword evidence="2" id="KW-1185">Reference proteome</keyword>
<organism evidence="1 2">
    <name type="scientific">Paenibacillus farraposensis</name>
    <dbReference type="NCBI Taxonomy" id="2807095"/>
    <lineage>
        <taxon>Bacteria</taxon>
        <taxon>Bacillati</taxon>
        <taxon>Bacillota</taxon>
        <taxon>Bacilli</taxon>
        <taxon>Bacillales</taxon>
        <taxon>Paenibacillaceae</taxon>
        <taxon>Paenibacillus</taxon>
    </lineage>
</organism>
<evidence type="ECO:0000313" key="1">
    <source>
        <dbReference type="EMBL" id="MFD1464264.1"/>
    </source>
</evidence>
<reference evidence="2" key="1">
    <citation type="journal article" date="2019" name="Int. J. Syst. Evol. Microbiol.">
        <title>The Global Catalogue of Microorganisms (GCM) 10K type strain sequencing project: providing services to taxonomists for standard genome sequencing and annotation.</title>
        <authorList>
            <consortium name="The Broad Institute Genomics Platform"/>
            <consortium name="The Broad Institute Genome Sequencing Center for Infectious Disease"/>
            <person name="Wu L."/>
            <person name="Ma J."/>
        </authorList>
    </citation>
    <scope>NUCLEOTIDE SEQUENCE [LARGE SCALE GENOMIC DNA]</scope>
    <source>
        <strain evidence="2">CCM 9147</strain>
    </source>
</reference>
<dbReference type="Proteomes" id="UP001597340">
    <property type="component" value="Unassembled WGS sequence"/>
</dbReference>
<dbReference type="EMBL" id="JBHTNZ010000110">
    <property type="protein sequence ID" value="MFD1464264.1"/>
    <property type="molecule type" value="Genomic_DNA"/>
</dbReference>
<gene>
    <name evidence="1" type="ORF">ACFQ5D_23735</name>
</gene>
<dbReference type="RefSeq" id="WP_229524171.1">
    <property type="nucleotide sequence ID" value="NZ_JAFFQR010000063.1"/>
</dbReference>
<sequence length="112" mass="12507">MEKKKAECSSNGLIHVPDIRIEYKGFTIQPKLDMGRNPLRIKGNDIRRVYIVVENGCLAMPGGVWACSVVEAKHMIDTYLESGGTCRSLGSCYVKLNAMSMKRYNTGFHPPL</sequence>
<protein>
    <submittedName>
        <fullName evidence="1">Uncharacterized protein</fullName>
    </submittedName>
</protein>
<name>A0ABW4DJX6_9BACL</name>
<evidence type="ECO:0000313" key="2">
    <source>
        <dbReference type="Proteomes" id="UP001597340"/>
    </source>
</evidence>
<accession>A0ABW4DJX6</accession>
<proteinExistence type="predicted"/>